<dbReference type="EMBL" id="BAAFST010000013">
    <property type="protein sequence ID" value="GAB1298273.1"/>
    <property type="molecule type" value="Genomic_DNA"/>
</dbReference>
<gene>
    <name evidence="2" type="ORF">APTSU1_001350900</name>
</gene>
<keyword evidence="3" id="KW-1185">Reference proteome</keyword>
<proteinExistence type="predicted"/>
<evidence type="ECO:0000313" key="3">
    <source>
        <dbReference type="Proteomes" id="UP001623349"/>
    </source>
</evidence>
<evidence type="ECO:0000313" key="2">
    <source>
        <dbReference type="EMBL" id="GAB1298273.1"/>
    </source>
</evidence>
<sequence length="138" mass="15466">MRPRVPISPPTKPVKTKQKKEYWVPTDPVQGRQFHPQAPLSKAPSPRFHNQGAAFVGQKRCVAEKARQLQKCEALQPRLSASHRESELRQNLLLSRAGKVPRGTPPFAVGTMLADMSRLCEQKILSQNFSGKGFVLQK</sequence>
<reference evidence="2 3" key="1">
    <citation type="submission" date="2024-08" db="EMBL/GenBank/DDBJ databases">
        <title>The draft genome of Apodemus speciosus.</title>
        <authorList>
            <person name="Nabeshima K."/>
            <person name="Suzuki S."/>
            <person name="Onuma M."/>
        </authorList>
    </citation>
    <scope>NUCLEOTIDE SEQUENCE [LARGE SCALE GENOMIC DNA]</scope>
    <source>
        <strain evidence="2">IB14-021</strain>
    </source>
</reference>
<protein>
    <submittedName>
        <fullName evidence="2">Spermatogenesis-associated 31 subfamily D, member 1D</fullName>
    </submittedName>
</protein>
<feature type="compositionally biased region" description="Pro residues" evidence="1">
    <location>
        <begin position="1"/>
        <end position="12"/>
    </location>
</feature>
<evidence type="ECO:0000256" key="1">
    <source>
        <dbReference type="SAM" id="MobiDB-lite"/>
    </source>
</evidence>
<comment type="caution">
    <text evidence="2">The sequence shown here is derived from an EMBL/GenBank/DDBJ whole genome shotgun (WGS) entry which is preliminary data.</text>
</comment>
<name>A0ABQ0FG92_APOSI</name>
<accession>A0ABQ0FG92</accession>
<organism evidence="2 3">
    <name type="scientific">Apodemus speciosus</name>
    <name type="common">Large Japanese field mouse</name>
    <dbReference type="NCBI Taxonomy" id="105296"/>
    <lineage>
        <taxon>Eukaryota</taxon>
        <taxon>Metazoa</taxon>
        <taxon>Chordata</taxon>
        <taxon>Craniata</taxon>
        <taxon>Vertebrata</taxon>
        <taxon>Euteleostomi</taxon>
        <taxon>Mammalia</taxon>
        <taxon>Eutheria</taxon>
        <taxon>Euarchontoglires</taxon>
        <taxon>Glires</taxon>
        <taxon>Rodentia</taxon>
        <taxon>Myomorpha</taxon>
        <taxon>Muroidea</taxon>
        <taxon>Muridae</taxon>
        <taxon>Murinae</taxon>
        <taxon>Apodemus</taxon>
    </lineage>
</organism>
<feature type="region of interest" description="Disordered" evidence="1">
    <location>
        <begin position="1"/>
        <end position="48"/>
    </location>
</feature>
<dbReference type="Proteomes" id="UP001623349">
    <property type="component" value="Unassembled WGS sequence"/>
</dbReference>